<keyword evidence="2" id="KW-1185">Reference proteome</keyword>
<gene>
    <name evidence="1" type="ORF">MRATA1EN1_LOCUS9644</name>
</gene>
<evidence type="ECO:0000313" key="2">
    <source>
        <dbReference type="Proteomes" id="UP001176941"/>
    </source>
</evidence>
<protein>
    <submittedName>
        <fullName evidence="1">Uncharacterized protein</fullName>
    </submittedName>
</protein>
<dbReference type="Proteomes" id="UP001176941">
    <property type="component" value="Chromosome 2"/>
</dbReference>
<evidence type="ECO:0000313" key="1">
    <source>
        <dbReference type="EMBL" id="CAI9160682.1"/>
    </source>
</evidence>
<name>A0ABN8YGI4_RANTA</name>
<proteinExistence type="predicted"/>
<accession>A0ABN8YGI4</accession>
<reference evidence="1" key="1">
    <citation type="submission" date="2023-04" db="EMBL/GenBank/DDBJ databases">
        <authorList>
            <consortium name="ELIXIR-Norway"/>
        </authorList>
    </citation>
    <scope>NUCLEOTIDE SEQUENCE [LARGE SCALE GENOMIC DNA]</scope>
</reference>
<sequence>MSASSLLSYLSREFREKGDFVNKMFLPNKLNESFYHDFLRRANFCLLKQLLRHLVFNLELYNHCFLIKVINILQVFPITITFQVLGCCFKSSAVFALYSGGTFYHNCKQPIFCCLAAGSITNHFPGYRSVSTSEI</sequence>
<organism evidence="1 2">
    <name type="scientific">Rangifer tarandus platyrhynchus</name>
    <name type="common">Svalbard reindeer</name>
    <dbReference type="NCBI Taxonomy" id="3082113"/>
    <lineage>
        <taxon>Eukaryota</taxon>
        <taxon>Metazoa</taxon>
        <taxon>Chordata</taxon>
        <taxon>Craniata</taxon>
        <taxon>Vertebrata</taxon>
        <taxon>Euteleostomi</taxon>
        <taxon>Mammalia</taxon>
        <taxon>Eutheria</taxon>
        <taxon>Laurasiatheria</taxon>
        <taxon>Artiodactyla</taxon>
        <taxon>Ruminantia</taxon>
        <taxon>Pecora</taxon>
        <taxon>Cervidae</taxon>
        <taxon>Odocoileinae</taxon>
        <taxon>Rangifer</taxon>
    </lineage>
</organism>
<dbReference type="EMBL" id="OX459938">
    <property type="protein sequence ID" value="CAI9160682.1"/>
    <property type="molecule type" value="Genomic_DNA"/>
</dbReference>